<dbReference type="Pfam" id="PF05057">
    <property type="entry name" value="DUF676"/>
    <property type="match status" value="1"/>
</dbReference>
<feature type="transmembrane region" description="Helical" evidence="3">
    <location>
        <begin position="309"/>
        <end position="332"/>
    </location>
</feature>
<comment type="caution">
    <text evidence="5">The sequence shown here is derived from an EMBL/GenBank/DDBJ whole genome shotgun (WGS) entry which is preliminary data.</text>
</comment>
<keyword evidence="3" id="KW-1133">Transmembrane helix</keyword>
<feature type="domain" description="DUF676" evidence="4">
    <location>
        <begin position="1"/>
        <end position="211"/>
    </location>
</feature>
<feature type="region of interest" description="Disordered" evidence="2">
    <location>
        <begin position="247"/>
        <end position="269"/>
    </location>
</feature>
<dbReference type="InterPro" id="IPR007751">
    <property type="entry name" value="DUF676_lipase-like"/>
</dbReference>
<keyword evidence="6" id="KW-1185">Reference proteome</keyword>
<organism evidence="5 6">
    <name type="scientific">Geranomyces variabilis</name>
    <dbReference type="NCBI Taxonomy" id="109894"/>
    <lineage>
        <taxon>Eukaryota</taxon>
        <taxon>Fungi</taxon>
        <taxon>Fungi incertae sedis</taxon>
        <taxon>Chytridiomycota</taxon>
        <taxon>Chytridiomycota incertae sedis</taxon>
        <taxon>Chytridiomycetes</taxon>
        <taxon>Spizellomycetales</taxon>
        <taxon>Powellomycetaceae</taxon>
        <taxon>Geranomyces</taxon>
    </lineage>
</organism>
<comment type="similarity">
    <text evidence="1">Belongs to the putative lipase ROG1 family.</text>
</comment>
<accession>A0AAD5TJM5</accession>
<keyword evidence="3" id="KW-0812">Transmembrane</keyword>
<dbReference type="InterPro" id="IPR044294">
    <property type="entry name" value="Lipase-like"/>
</dbReference>
<name>A0AAD5TJM5_9FUNG</name>
<evidence type="ECO:0000256" key="1">
    <source>
        <dbReference type="ARBA" id="ARBA00007920"/>
    </source>
</evidence>
<reference evidence="5" key="1">
    <citation type="submission" date="2020-05" db="EMBL/GenBank/DDBJ databases">
        <title>Phylogenomic resolution of chytrid fungi.</title>
        <authorList>
            <person name="Stajich J.E."/>
            <person name="Amses K."/>
            <person name="Simmons R."/>
            <person name="Seto K."/>
            <person name="Myers J."/>
            <person name="Bonds A."/>
            <person name="Quandt C.A."/>
            <person name="Barry K."/>
            <person name="Liu P."/>
            <person name="Grigoriev I."/>
            <person name="Longcore J.E."/>
            <person name="James T.Y."/>
        </authorList>
    </citation>
    <scope>NUCLEOTIDE SEQUENCE</scope>
    <source>
        <strain evidence="5">JEL0379</strain>
    </source>
</reference>
<evidence type="ECO:0000313" key="5">
    <source>
        <dbReference type="EMBL" id="KAJ3178016.1"/>
    </source>
</evidence>
<dbReference type="Gene3D" id="3.40.50.1820">
    <property type="entry name" value="alpha/beta hydrolase"/>
    <property type="match status" value="1"/>
</dbReference>
<dbReference type="PANTHER" id="PTHR12482:SF62">
    <property type="entry name" value="LIPASE ROG1-RELATED"/>
    <property type="match status" value="1"/>
</dbReference>
<protein>
    <recommendedName>
        <fullName evidence="4">DUF676 domain-containing protein</fullName>
    </recommendedName>
</protein>
<dbReference type="AlphaFoldDB" id="A0AAD5TJM5"/>
<evidence type="ECO:0000313" key="6">
    <source>
        <dbReference type="Proteomes" id="UP001212152"/>
    </source>
</evidence>
<evidence type="ECO:0000259" key="4">
    <source>
        <dbReference type="Pfam" id="PF05057"/>
    </source>
</evidence>
<dbReference type="Proteomes" id="UP001212152">
    <property type="component" value="Unassembled WGS sequence"/>
</dbReference>
<dbReference type="EMBL" id="JADGJQ010000029">
    <property type="protein sequence ID" value="KAJ3178016.1"/>
    <property type="molecule type" value="Genomic_DNA"/>
</dbReference>
<evidence type="ECO:0000256" key="2">
    <source>
        <dbReference type="SAM" id="MobiDB-lite"/>
    </source>
</evidence>
<dbReference type="PANTHER" id="PTHR12482">
    <property type="entry name" value="LIPASE ROG1-RELATED-RELATED"/>
    <property type="match status" value="1"/>
</dbReference>
<proteinExistence type="inferred from homology"/>
<dbReference type="SUPFAM" id="SSF53474">
    <property type="entry name" value="alpha/beta-Hydrolases"/>
    <property type="match status" value="1"/>
</dbReference>
<dbReference type="InterPro" id="IPR029058">
    <property type="entry name" value="AB_hydrolase_fold"/>
</dbReference>
<sequence>MHLVVIQHGLWGKPAHMGYVDSKLRARFPASELETINYGGNSNTLTYDGVDVCGARLADAVVARLEDPALPKVDKVSFIGYSLGGLVTRYAIGILEARGLFAECTPANYISVATPHAGAARPPLSLAERVYNGGMSLVISTTGKHMQICDNDGGFPDTSAADPGAAQPNKRPLLDAMADPALPFYRGLARFSNRTLYANTINDRVVGFTTSSLETTNHYNKPGARWVVHPEYPSIVTREASGKVDVAATKPDDLDDPSMLPTSEEEKEMAAEAGEGVTGSTPTDVALGATTVAAVGAAAVTAPAFPNRWLLVALSPILIPTILVVLSTMLAITNVRNITSANSRGSVEEARKVIAEYITANNKPTVTANVTDAKVAERPTDPGELRKSIIARLNQLEWIKNHVRIPHRRSHAAIVSRPGFDVEYADVMQKLVTEFIP</sequence>
<gene>
    <name evidence="5" type="ORF">HDU87_003793</name>
</gene>
<keyword evidence="3" id="KW-0472">Membrane</keyword>
<evidence type="ECO:0000256" key="3">
    <source>
        <dbReference type="SAM" id="Phobius"/>
    </source>
</evidence>